<keyword evidence="2" id="KW-0285">Flavoprotein</keyword>
<dbReference type="PANTHER" id="PTHR43757:SF2">
    <property type="entry name" value="AMINOMETHYLTRANSFERASE, MITOCHONDRIAL"/>
    <property type="match status" value="1"/>
</dbReference>
<evidence type="ECO:0000256" key="1">
    <source>
        <dbReference type="ARBA" id="ARBA00008609"/>
    </source>
</evidence>
<protein>
    <submittedName>
        <fullName evidence="8">Sarcosine oxidase subunit alpha</fullName>
    </submittedName>
</protein>
<evidence type="ECO:0000259" key="7">
    <source>
        <dbReference type="Pfam" id="PF17806"/>
    </source>
</evidence>
<evidence type="ECO:0000259" key="4">
    <source>
        <dbReference type="Pfam" id="PF00890"/>
    </source>
</evidence>
<dbReference type="RefSeq" id="WP_089232061.1">
    <property type="nucleotide sequence ID" value="NZ_FZOY01000002.1"/>
</dbReference>
<accession>A0A239EST7</accession>
<dbReference type="GO" id="GO:0008115">
    <property type="term" value="F:sarcosine oxidase activity"/>
    <property type="evidence" value="ECO:0007669"/>
    <property type="project" value="InterPro"/>
</dbReference>
<feature type="domain" description="FAD-dependent oxidoreductase 2 FAD-binding" evidence="4">
    <location>
        <begin position="167"/>
        <end position="202"/>
    </location>
</feature>
<dbReference type="SUPFAM" id="SSF51905">
    <property type="entry name" value="FAD/NAD(P)-binding domain"/>
    <property type="match status" value="1"/>
</dbReference>
<dbReference type="Pfam" id="PF01571">
    <property type="entry name" value="GCV_T"/>
    <property type="match status" value="1"/>
</dbReference>
<dbReference type="Pfam" id="PF00890">
    <property type="entry name" value="FAD_binding_2"/>
    <property type="match status" value="1"/>
</dbReference>
<dbReference type="Pfam" id="PF08669">
    <property type="entry name" value="GCV_T_C"/>
    <property type="match status" value="1"/>
</dbReference>
<gene>
    <name evidence="8" type="ORF">SAMN05421757_102314</name>
</gene>
<dbReference type="Gene3D" id="1.10.10.1100">
    <property type="entry name" value="BFD-like [2Fe-2S]-binding domain"/>
    <property type="match status" value="1"/>
</dbReference>
<dbReference type="EMBL" id="FZOY01000002">
    <property type="protein sequence ID" value="SNS47697.1"/>
    <property type="molecule type" value="Genomic_DNA"/>
</dbReference>
<dbReference type="PIRSF" id="PIRSF037980">
    <property type="entry name" value="SoxA"/>
    <property type="match status" value="1"/>
</dbReference>
<evidence type="ECO:0000256" key="2">
    <source>
        <dbReference type="ARBA" id="ARBA00022630"/>
    </source>
</evidence>
<dbReference type="SUPFAM" id="SSF101790">
    <property type="entry name" value="Aminomethyltransferase beta-barrel domain"/>
    <property type="match status" value="1"/>
</dbReference>
<evidence type="ECO:0000313" key="8">
    <source>
        <dbReference type="EMBL" id="SNS47697.1"/>
    </source>
</evidence>
<organism evidence="8 9">
    <name type="scientific">Tropicimonas sediminicola</name>
    <dbReference type="NCBI Taxonomy" id="1031541"/>
    <lineage>
        <taxon>Bacteria</taxon>
        <taxon>Pseudomonadati</taxon>
        <taxon>Pseudomonadota</taxon>
        <taxon>Alphaproteobacteria</taxon>
        <taxon>Rhodobacterales</taxon>
        <taxon>Roseobacteraceae</taxon>
        <taxon>Tropicimonas</taxon>
    </lineage>
</organism>
<dbReference type="Proteomes" id="UP000198426">
    <property type="component" value="Unassembled WGS sequence"/>
</dbReference>
<dbReference type="NCBIfam" id="TIGR01372">
    <property type="entry name" value="soxA"/>
    <property type="match status" value="1"/>
</dbReference>
<dbReference type="InterPro" id="IPR003953">
    <property type="entry name" value="FAD-dep_OxRdtase_2_FAD-bd"/>
</dbReference>
<evidence type="ECO:0000259" key="5">
    <source>
        <dbReference type="Pfam" id="PF01571"/>
    </source>
</evidence>
<dbReference type="InterPro" id="IPR041854">
    <property type="entry name" value="BFD-like_2Fe2S-bd_dom_sf"/>
</dbReference>
<dbReference type="PRINTS" id="PR00411">
    <property type="entry name" value="PNDRDTASEI"/>
</dbReference>
<dbReference type="InterPro" id="IPR013977">
    <property type="entry name" value="GcvT_C"/>
</dbReference>
<feature type="domain" description="GCVT N-terminal" evidence="5">
    <location>
        <begin position="603"/>
        <end position="867"/>
    </location>
</feature>
<dbReference type="PRINTS" id="PR00368">
    <property type="entry name" value="FADPNR"/>
</dbReference>
<dbReference type="SUPFAM" id="SSF103025">
    <property type="entry name" value="Folate-binding domain"/>
    <property type="match status" value="1"/>
</dbReference>
<evidence type="ECO:0000313" key="9">
    <source>
        <dbReference type="Proteomes" id="UP000198426"/>
    </source>
</evidence>
<dbReference type="InterPro" id="IPR027266">
    <property type="entry name" value="TrmE/GcvT-like"/>
</dbReference>
<dbReference type="GO" id="GO:0046653">
    <property type="term" value="P:tetrahydrofolate metabolic process"/>
    <property type="evidence" value="ECO:0007669"/>
    <property type="project" value="InterPro"/>
</dbReference>
<dbReference type="InterPro" id="IPR006277">
    <property type="entry name" value="Sarcosine_oxidase_asu"/>
</dbReference>
<keyword evidence="9" id="KW-1185">Reference proteome</keyword>
<dbReference type="InterPro" id="IPR036188">
    <property type="entry name" value="FAD/NAD-bd_sf"/>
</dbReference>
<dbReference type="Gene3D" id="3.30.1360.120">
    <property type="entry name" value="Probable tRNA modification gtpase trme, domain 1"/>
    <property type="match status" value="1"/>
</dbReference>
<feature type="domain" description="SoxA A3" evidence="7">
    <location>
        <begin position="498"/>
        <end position="583"/>
    </location>
</feature>
<sequence length="986" mass="104573">MRVDGRGRIDRRVSLPFTFDGRLLTGHPGDTLASALMANGIHLVGRSFKYHRPRGVMTAGSEEPNALVEIGAAGAALPNVRATVQELYEGLEARSQNRWPSLGADLLAVNDLLSPFLGAGFYYKTFMWPRGFWERVYEPLIRRAAGLGRLPEAADTERHEKAFAHCDLLVIGAGPAGLMAALAAGEAGADVLLADESFEPGGRLLSEVEEIGGGSAAGWADEMAARLRAMPNVRVMTRTAVTGAYDGGVYGALERVGEHLAAPAQDLPRDCFWRITARTAVMATGAIERPIAFADNDRPGVMMASGVRSYLNRHGVSPGATVAVFAANDDAHRTARDLAAAGVQVAALIDPREGAACDGDFPVLAGAEVVGTRGRKGLRQVLVRQGGTTRAIAAEALAMSGGWNPSVHLSCHMGARPVWSAAHHAFLPAPPDAPGAVPGLIPAGAANGVFDTAGCLRDGLRAAGVALERLGLPVAELDVPPAEQDAGRSSPIWVVPGKGRAWLDFQNDVTTKDVALAAREGFDSVEYMKRYTTQGMAPDQGKNSNINALAVLADATGRSIPETGTTTYRPPFLPVPIGAMGAGAQGHGFAPERLTTSHAASLLRGAPMVEAGLWYRPGYFPAPGETSWRQSCDREVRMVREAVGICDVSTLGKIELQGPDVGGFLDLVYANRVSTLKPGRVRYGIMLREDGHVMDDGTTARLDGDRWVMTTTTAAAGQVMQHLELVQQAFLPRARLRFTSATDAWAQFAIAGPRAREVLQAVVDEDVGGAAFPFMSCGAVHVAGTPARLFRISFSGELGYEIAVPARYGASLFRLLLAVAEGLGGGPYGMEALNVLRIEKGFPTHAEMHGRTTAFDLGLQGMLSPKKADFIGRAGAARPGLLGPRREQLVGLVPLEPDWRLPAGAHLFRKGASATPETDQGYITSSAFSPTLGTHLALGFLAGGRERHGEVVRMVDRLQETQALCEVRDPVFFDPEGGRMRDQAGS</sequence>
<dbReference type="Gene3D" id="3.10.20.440">
    <property type="entry name" value="2Fe-2S iron-sulphur cluster binding domain, sarcosine oxidase, alpha subunit, N-terminal domain"/>
    <property type="match status" value="1"/>
</dbReference>
<evidence type="ECO:0000259" key="6">
    <source>
        <dbReference type="Pfam" id="PF08669"/>
    </source>
</evidence>
<dbReference type="InterPro" id="IPR029043">
    <property type="entry name" value="GcvT/YgfZ_C"/>
</dbReference>
<dbReference type="PANTHER" id="PTHR43757">
    <property type="entry name" value="AMINOMETHYLTRANSFERASE"/>
    <property type="match status" value="1"/>
</dbReference>
<dbReference type="Pfam" id="PF17806">
    <property type="entry name" value="SO_alpha_A3"/>
    <property type="match status" value="1"/>
</dbReference>
<keyword evidence="3" id="KW-0560">Oxidoreductase</keyword>
<dbReference type="Gene3D" id="3.50.50.60">
    <property type="entry name" value="FAD/NAD(P)-binding domain"/>
    <property type="match status" value="1"/>
</dbReference>
<dbReference type="InterPro" id="IPR042204">
    <property type="entry name" value="2Fe-2S-bd_N"/>
</dbReference>
<evidence type="ECO:0000256" key="3">
    <source>
        <dbReference type="ARBA" id="ARBA00023002"/>
    </source>
</evidence>
<feature type="domain" description="Aminomethyltransferase C-terminal" evidence="6">
    <location>
        <begin position="888"/>
        <end position="974"/>
    </location>
</feature>
<name>A0A239EST7_9RHOB</name>
<dbReference type="InterPro" id="IPR041117">
    <property type="entry name" value="SoxA_A3"/>
</dbReference>
<dbReference type="InterPro" id="IPR028896">
    <property type="entry name" value="GcvT/YgfZ/DmdA"/>
</dbReference>
<dbReference type="AlphaFoldDB" id="A0A239EST7"/>
<comment type="similarity">
    <text evidence="1">Belongs to the GcvT family.</text>
</comment>
<dbReference type="Pfam" id="PF13510">
    <property type="entry name" value="Fer2_4"/>
    <property type="match status" value="1"/>
</dbReference>
<reference evidence="8 9" key="1">
    <citation type="submission" date="2017-06" db="EMBL/GenBank/DDBJ databases">
        <authorList>
            <person name="Kim H.J."/>
            <person name="Triplett B.A."/>
        </authorList>
    </citation>
    <scope>NUCLEOTIDE SEQUENCE [LARGE SCALE GENOMIC DNA]</scope>
    <source>
        <strain evidence="8 9">DSM 29339</strain>
    </source>
</reference>
<dbReference type="OrthoDB" id="5287468at2"/>
<proteinExistence type="inferred from homology"/>
<dbReference type="InterPro" id="IPR006222">
    <property type="entry name" value="GCVT_N"/>
</dbReference>